<dbReference type="InterPro" id="IPR009057">
    <property type="entry name" value="Homeodomain-like_sf"/>
</dbReference>
<sequence>MGQGQVMKQHMALILMQLLSKKRQRKLTVAEFLEQAEVSRTTFYYHFPNGMCGLFRWTLEQEVLALVRQAICAGHWEEGCHEMVQFIMRYPEFCLNIYRFSDEMLRCAFFESFTTTVFKQVLEKYRTQYTESELKDFEIFYSGALINQIDRWFEGNLKESGEAVDVRVCFNLRQIERLMKQQLYK</sequence>
<evidence type="ECO:0000313" key="3">
    <source>
        <dbReference type="Proteomes" id="UP000239650"/>
    </source>
</evidence>
<comment type="caution">
    <text evidence="2">The sequence shown here is derived from an EMBL/GenBank/DDBJ whole genome shotgun (WGS) entry which is preliminary data.</text>
</comment>
<dbReference type="Pfam" id="PF14278">
    <property type="entry name" value="TetR_C_8"/>
    <property type="match status" value="1"/>
</dbReference>
<dbReference type="EMBL" id="OKRC01000001">
    <property type="protein sequence ID" value="SPE18456.1"/>
    <property type="molecule type" value="Genomic_DNA"/>
</dbReference>
<accession>A0AAE8J397</accession>
<gene>
    <name evidence="2" type="ORF">LAS9267_00103</name>
</gene>
<evidence type="ECO:0000313" key="2">
    <source>
        <dbReference type="EMBL" id="SPE18456.1"/>
    </source>
</evidence>
<dbReference type="InterPro" id="IPR039532">
    <property type="entry name" value="TetR_C_Firmicutes"/>
</dbReference>
<protein>
    <recommendedName>
        <fullName evidence="1">Transcriptional regulator TetR C-terminal Firmicutes type domain-containing protein</fullName>
    </recommendedName>
</protein>
<organism evidence="2 3">
    <name type="scientific">Latilactobacillus sakei</name>
    <name type="common">Lactobacillus sakei</name>
    <dbReference type="NCBI Taxonomy" id="1599"/>
    <lineage>
        <taxon>Bacteria</taxon>
        <taxon>Bacillati</taxon>
        <taxon>Bacillota</taxon>
        <taxon>Bacilli</taxon>
        <taxon>Lactobacillales</taxon>
        <taxon>Lactobacillaceae</taxon>
        <taxon>Latilactobacillus</taxon>
    </lineage>
</organism>
<dbReference type="RefSeq" id="WP_105299943.1">
    <property type="nucleotide sequence ID" value="NZ_CAKMCP010000001.1"/>
</dbReference>
<reference evidence="2 3" key="1">
    <citation type="submission" date="2018-02" db="EMBL/GenBank/DDBJ databases">
        <authorList>
            <person name="Rodrigo-Torres L."/>
            <person name="Arahal R. D."/>
            <person name="Lucena T."/>
        </authorList>
    </citation>
    <scope>NUCLEOTIDE SEQUENCE [LARGE SCALE GENOMIC DNA]</scope>
    <source>
        <strain evidence="2 3">CECT 9267</strain>
    </source>
</reference>
<dbReference type="SUPFAM" id="SSF46689">
    <property type="entry name" value="Homeodomain-like"/>
    <property type="match status" value="1"/>
</dbReference>
<name>A0AAE8J397_LATSK</name>
<feature type="domain" description="Transcriptional regulator TetR C-terminal Firmicutes type" evidence="1">
    <location>
        <begin position="75"/>
        <end position="162"/>
    </location>
</feature>
<proteinExistence type="predicted"/>
<dbReference type="AlphaFoldDB" id="A0AAE8J397"/>
<evidence type="ECO:0000259" key="1">
    <source>
        <dbReference type="Pfam" id="PF14278"/>
    </source>
</evidence>
<dbReference type="Gene3D" id="1.10.357.10">
    <property type="entry name" value="Tetracycline Repressor, domain 2"/>
    <property type="match status" value="1"/>
</dbReference>
<dbReference type="Proteomes" id="UP000239650">
    <property type="component" value="Unassembled WGS sequence"/>
</dbReference>